<reference evidence="1" key="1">
    <citation type="submission" date="2021-06" db="EMBL/GenBank/DDBJ databases">
        <authorList>
            <person name="Criscuolo A."/>
        </authorList>
    </citation>
    <scope>NUCLEOTIDE SEQUENCE</scope>
    <source>
        <strain evidence="1">CIP111600</strain>
    </source>
</reference>
<dbReference type="AlphaFoldDB" id="A0A916K897"/>
<sequence>MKGLFQWPPRALHILLKYAFFERRLHKFNNSVLEGNEASAAMLRKVGCIQEGIRRQVYYTNGTYSDSILYGMTKDEYVQHLRREHRSPDEARDNQFVKE</sequence>
<evidence type="ECO:0008006" key="3">
    <source>
        <dbReference type="Google" id="ProtNLM"/>
    </source>
</evidence>
<dbReference type="EMBL" id="CAJVAS010000079">
    <property type="protein sequence ID" value="CAG7652804.1"/>
    <property type="molecule type" value="Genomic_DNA"/>
</dbReference>
<evidence type="ECO:0000313" key="1">
    <source>
        <dbReference type="EMBL" id="CAG7652804.1"/>
    </source>
</evidence>
<comment type="caution">
    <text evidence="1">The sequence shown here is derived from an EMBL/GenBank/DDBJ whole genome shotgun (WGS) entry which is preliminary data.</text>
</comment>
<name>A0A916K897_9BACL</name>
<evidence type="ECO:0000313" key="2">
    <source>
        <dbReference type="Proteomes" id="UP000693672"/>
    </source>
</evidence>
<organism evidence="1 2">
    <name type="scientific">Paenibacillus solanacearum</name>
    <dbReference type="NCBI Taxonomy" id="2048548"/>
    <lineage>
        <taxon>Bacteria</taxon>
        <taxon>Bacillati</taxon>
        <taxon>Bacillota</taxon>
        <taxon>Bacilli</taxon>
        <taxon>Bacillales</taxon>
        <taxon>Paenibacillaceae</taxon>
        <taxon>Paenibacillus</taxon>
    </lineage>
</organism>
<protein>
    <recommendedName>
        <fullName evidence="3">N-acetyltransferase domain-containing protein</fullName>
    </recommendedName>
</protein>
<dbReference type="Proteomes" id="UP000693672">
    <property type="component" value="Unassembled WGS sequence"/>
</dbReference>
<gene>
    <name evidence="1" type="ORF">PAESOLCIP111_06636</name>
</gene>
<keyword evidence="2" id="KW-1185">Reference proteome</keyword>
<proteinExistence type="predicted"/>
<accession>A0A916K897</accession>